<evidence type="ECO:0000256" key="1">
    <source>
        <dbReference type="SAM" id="MobiDB-lite"/>
    </source>
</evidence>
<organism evidence="4 5">
    <name type="scientific">Massariosphaeria phaeospora</name>
    <dbReference type="NCBI Taxonomy" id="100035"/>
    <lineage>
        <taxon>Eukaryota</taxon>
        <taxon>Fungi</taxon>
        <taxon>Dikarya</taxon>
        <taxon>Ascomycota</taxon>
        <taxon>Pezizomycotina</taxon>
        <taxon>Dothideomycetes</taxon>
        <taxon>Pleosporomycetidae</taxon>
        <taxon>Pleosporales</taxon>
        <taxon>Pleosporales incertae sedis</taxon>
        <taxon>Massariosphaeria</taxon>
    </lineage>
</organism>
<dbReference type="AlphaFoldDB" id="A0A7C8IKM2"/>
<proteinExistence type="predicted"/>
<dbReference type="PANTHER" id="PTHR34154">
    <property type="entry name" value="ALKALI-SENSITIVE LINKAGE PROTEIN 1"/>
    <property type="match status" value="1"/>
</dbReference>
<feature type="compositionally biased region" description="Low complexity" evidence="1">
    <location>
        <begin position="231"/>
        <end position="252"/>
    </location>
</feature>
<dbReference type="Gene3D" id="3.20.20.80">
    <property type="entry name" value="Glycosidases"/>
    <property type="match status" value="1"/>
</dbReference>
<gene>
    <name evidence="4" type="ORF">BDV95DRAFT_625786</name>
</gene>
<dbReference type="SUPFAM" id="SSF51445">
    <property type="entry name" value="(Trans)glycosidases"/>
    <property type="match status" value="1"/>
</dbReference>
<dbReference type="PANTHER" id="PTHR34154:SF13">
    <property type="entry name" value="ASL1-LIKE GLYCOSYL HYDROLASE CATALYTIC DOMAIN-CONTAINING PROTEIN"/>
    <property type="match status" value="1"/>
</dbReference>
<name>A0A7C8IKM2_9PLEO</name>
<feature type="domain" description="Asl1-like glycosyl hydrolase catalytic" evidence="3">
    <location>
        <begin position="255"/>
        <end position="473"/>
    </location>
</feature>
<feature type="region of interest" description="Disordered" evidence="1">
    <location>
        <begin position="33"/>
        <end position="63"/>
    </location>
</feature>
<keyword evidence="4" id="KW-0378">Hydrolase</keyword>
<dbReference type="GO" id="GO:0009277">
    <property type="term" value="C:fungal-type cell wall"/>
    <property type="evidence" value="ECO:0007669"/>
    <property type="project" value="TreeGrafter"/>
</dbReference>
<reference evidence="4 5" key="1">
    <citation type="submission" date="2020-01" db="EMBL/GenBank/DDBJ databases">
        <authorList>
            <consortium name="DOE Joint Genome Institute"/>
            <person name="Haridas S."/>
            <person name="Albert R."/>
            <person name="Binder M."/>
            <person name="Bloem J."/>
            <person name="Labutti K."/>
            <person name="Salamov A."/>
            <person name="Andreopoulos B."/>
            <person name="Baker S.E."/>
            <person name="Barry K."/>
            <person name="Bills G."/>
            <person name="Bluhm B.H."/>
            <person name="Cannon C."/>
            <person name="Castanera R."/>
            <person name="Culley D.E."/>
            <person name="Daum C."/>
            <person name="Ezra D."/>
            <person name="Gonzalez J.B."/>
            <person name="Henrissat B."/>
            <person name="Kuo A."/>
            <person name="Liang C."/>
            <person name="Lipzen A."/>
            <person name="Lutzoni F."/>
            <person name="Magnuson J."/>
            <person name="Mondo S."/>
            <person name="Nolan M."/>
            <person name="Ohm R."/>
            <person name="Pangilinan J."/>
            <person name="Park H.-J.H."/>
            <person name="Ramirez L."/>
            <person name="Alfaro M."/>
            <person name="Sun H."/>
            <person name="Tritt A."/>
            <person name="Yoshinaga Y."/>
            <person name="Zwiers L.-H.L."/>
            <person name="Turgeon B.G."/>
            <person name="Goodwin S.B."/>
            <person name="Spatafora J.W."/>
            <person name="Crous P.W."/>
            <person name="Grigoriev I.V."/>
        </authorList>
    </citation>
    <scope>NUCLEOTIDE SEQUENCE [LARGE SCALE GENOMIC DNA]</scope>
    <source>
        <strain evidence="4 5">CBS 611.86</strain>
    </source>
</reference>
<evidence type="ECO:0000313" key="5">
    <source>
        <dbReference type="Proteomes" id="UP000481861"/>
    </source>
</evidence>
<dbReference type="Pfam" id="PF11790">
    <property type="entry name" value="Glyco_hydro_cc"/>
    <property type="match status" value="1"/>
</dbReference>
<dbReference type="Proteomes" id="UP000481861">
    <property type="component" value="Unassembled WGS sequence"/>
</dbReference>
<dbReference type="GO" id="GO:0071966">
    <property type="term" value="P:fungal-type cell wall polysaccharide metabolic process"/>
    <property type="evidence" value="ECO:0007669"/>
    <property type="project" value="TreeGrafter"/>
</dbReference>
<evidence type="ECO:0000313" key="4">
    <source>
        <dbReference type="EMBL" id="KAF2876590.1"/>
    </source>
</evidence>
<accession>A0A7C8IKM2</accession>
<dbReference type="OrthoDB" id="43654at2759"/>
<evidence type="ECO:0000256" key="2">
    <source>
        <dbReference type="SAM" id="SignalP"/>
    </source>
</evidence>
<feature type="signal peptide" evidence="2">
    <location>
        <begin position="1"/>
        <end position="18"/>
    </location>
</feature>
<keyword evidence="2" id="KW-0732">Signal</keyword>
<dbReference type="InterPro" id="IPR053183">
    <property type="entry name" value="ASL1"/>
</dbReference>
<dbReference type="EMBL" id="JAADJZ010000003">
    <property type="protein sequence ID" value="KAF2876590.1"/>
    <property type="molecule type" value="Genomic_DNA"/>
</dbReference>
<dbReference type="GO" id="GO:0016787">
    <property type="term" value="F:hydrolase activity"/>
    <property type="evidence" value="ECO:0007669"/>
    <property type="project" value="UniProtKB-KW"/>
</dbReference>
<dbReference type="InterPro" id="IPR024655">
    <property type="entry name" value="Asl1_glyco_hydro_catalytic"/>
</dbReference>
<dbReference type="InterPro" id="IPR017853">
    <property type="entry name" value="GH"/>
</dbReference>
<comment type="caution">
    <text evidence="4">The sequence shown here is derived from an EMBL/GenBank/DDBJ whole genome shotgun (WGS) entry which is preliminary data.</text>
</comment>
<feature type="chain" id="PRO_5028872879" evidence="2">
    <location>
        <begin position="19"/>
        <end position="489"/>
    </location>
</feature>
<evidence type="ECO:0000259" key="3">
    <source>
        <dbReference type="Pfam" id="PF11790"/>
    </source>
</evidence>
<feature type="region of interest" description="Disordered" evidence="1">
    <location>
        <begin position="188"/>
        <end position="253"/>
    </location>
</feature>
<keyword evidence="5" id="KW-1185">Reference proteome</keyword>
<feature type="compositionally biased region" description="Low complexity" evidence="1">
    <location>
        <begin position="212"/>
        <end position="221"/>
    </location>
</feature>
<sequence length="489" mass="51085">MSSQVKLGFLALLSTAAAVPHYSHNKFHNRPSGASGHAYPTGGWPGLQNSTALSNPAGPTGLTPDEQTTTILQTDYSTETLVSTIYASKSGNGQGPSEVVAADASTGAASVCGQTIYVTATDKVTVTVHAGQGYEAPSQPPAVPASSAAVVESPAVSVSSAAPVATPVVKESATPKPEDVYSILPVKSDAPVEQPTPAPVATSKPESTPEAVPSSSMVPVETPVPSPTPVEPTSQAAPSSTPQPPSSGYSGSKRGLAYNEAKLCDAFSGGSFGFAYNWGSKREEELPKEIPYVPMCHRPGLQTPEEWLADVKLAVSQGTKAVMGFNEPDHAEQANLAPNVACTAWKKYMNPIAELHPEVTIIGSSVTNGPAPMGLDWLTRFYKECPDAIVHAENIHFYDIWDSSASGTVSRFQQQVEKAAAISNKKVWVTEFGLNPGAASPEQTATFVKEVTKFMDGSDTCQGYSYFMVGNGANQLNGSGPVFEAYASA</sequence>
<protein>
    <submittedName>
        <fullName evidence="4">Glycosyl hydrolase catalytic core-domain-containing protein</fullName>
    </submittedName>
</protein>